<evidence type="ECO:0000313" key="1">
    <source>
        <dbReference type="EMBL" id="MET8437455.1"/>
    </source>
</evidence>
<accession>A0ABV2UHX8</accession>
<reference evidence="1 2" key="1">
    <citation type="submission" date="2024-06" db="EMBL/GenBank/DDBJ databases">
        <title>The Natural Products Discovery Center: Release of the First 8490 Sequenced Strains for Exploring Actinobacteria Biosynthetic Diversity.</title>
        <authorList>
            <person name="Kalkreuter E."/>
            <person name="Kautsar S.A."/>
            <person name="Yang D."/>
            <person name="Bader C.D."/>
            <person name="Teijaro C.N."/>
            <person name="Fluegel L."/>
            <person name="Davis C.M."/>
            <person name="Simpson J.R."/>
            <person name="Lauterbach L."/>
            <person name="Steele A.D."/>
            <person name="Gui C."/>
            <person name="Meng S."/>
            <person name="Li G."/>
            <person name="Viehrig K."/>
            <person name="Ye F."/>
            <person name="Su P."/>
            <person name="Kiefer A.F."/>
            <person name="Nichols A."/>
            <person name="Cepeda A.J."/>
            <person name="Yan W."/>
            <person name="Fan B."/>
            <person name="Jiang Y."/>
            <person name="Adhikari A."/>
            <person name="Zheng C.-J."/>
            <person name="Schuster L."/>
            <person name="Cowan T.M."/>
            <person name="Smanski M.J."/>
            <person name="Chevrette M.G."/>
            <person name="De Carvalho L.P.S."/>
            <person name="Shen B."/>
        </authorList>
    </citation>
    <scope>NUCLEOTIDE SEQUENCE [LARGE SCALE GENOMIC DNA]</scope>
    <source>
        <strain evidence="1 2">NPDC005137</strain>
    </source>
</reference>
<organism evidence="1 2">
    <name type="scientific">Streptomyces sp. 900116325</name>
    <dbReference type="NCBI Taxonomy" id="3154295"/>
    <lineage>
        <taxon>Bacteria</taxon>
        <taxon>Bacillati</taxon>
        <taxon>Actinomycetota</taxon>
        <taxon>Actinomycetes</taxon>
        <taxon>Kitasatosporales</taxon>
        <taxon>Streptomycetaceae</taxon>
        <taxon>Streptomyces</taxon>
    </lineage>
</organism>
<proteinExistence type="predicted"/>
<dbReference type="EMBL" id="JBEXIP010000038">
    <property type="protein sequence ID" value="MET8437455.1"/>
    <property type="molecule type" value="Genomic_DNA"/>
</dbReference>
<evidence type="ECO:0000313" key="2">
    <source>
        <dbReference type="Proteomes" id="UP001550044"/>
    </source>
</evidence>
<name>A0ABV2UHX8_9ACTN</name>
<comment type="caution">
    <text evidence="1">The sequence shown here is derived from an EMBL/GenBank/DDBJ whole genome shotgun (WGS) entry which is preliminary data.</text>
</comment>
<gene>
    <name evidence="1" type="ORF">ABZV61_32825</name>
</gene>
<keyword evidence="2" id="KW-1185">Reference proteome</keyword>
<dbReference type="RefSeq" id="WP_356712115.1">
    <property type="nucleotide sequence ID" value="NZ_JBEXIP010000038.1"/>
</dbReference>
<sequence>MDFTPYASWQKVLEAAFFSPAWDGHPVVMYLDDDEAAAMQSRHGLEVPLVEAVRRVIRPDDPKPYESVERYESSKHHDDRAPAVLPLLACSVIAATRMANDGVRRATNYHSHFAQLIAGTDGALTSAKYQALAGMWQRLASWQHQWGTYRGICTIPSPGDLPHNQARIGYALSQAILRATDRQQLPKFFEAVRQHHRSAWPLPGAVLVDYLKMWGQAYHFSPGFRGAADDPDFRPLVEKILGNFANVWDGSPHFVQHGVPRAELLVRYENRKLGWLARLSQSREEEYELSGGVRMRRLGESEYYSLDGLKLPDDRTLRGGLQLSGQGIAVGRPASSLVLLRQNNDLDCLTSVDRFVPGEQHMLLAAQEAERDVETVLARAASPGRRREPGRLPWMPQGWSLHHRVVFDDAVTLRQAIREVKGAMLAVQPAPQYKAYLQGGLPLAPKFNKHLYLSGAEPDLVLPDGATGEALLDGELPDPPFPTRGMPVSLWKRRLAPGKHQIEVEDTEISFLTADEAPAAAEPELITGFALNGHRASSFPIAQRVDAGLVRGAQVEGAGQGAVPRVVFCRRGAEKTVFAATDGRAWEVAEPVTPAWWDRLPDVPSDYYFEIELRGCGGWILQFRRGAWHAEAADPEEPDFKPGPEHRGWAVAVLDAAEGSRDPLWQSFVRRAEEVGK</sequence>
<dbReference type="Proteomes" id="UP001550044">
    <property type="component" value="Unassembled WGS sequence"/>
</dbReference>
<protein>
    <submittedName>
        <fullName evidence="1">Uncharacterized protein</fullName>
    </submittedName>
</protein>